<sequence length="299" mass="33639">MTAELAGNGLLSVLRAACLSVGMEAGGARRIQFGTSTDYRLPSGVVVRISRPEHRSGARREIEAARWLTESGIPAMEAVPHVRQPVDVHGRTVTFWLDPPPHEHGTLGDVATVLRRLHELPPPTSFTLGRFQPFLGLAHEIETTRVFGPADRRWLTEHLNQLRSRWQTLPPGRPWCVIHGEAWDGEFAATVDDRVILLNAENLAIGPPEWDLVPTAVEYLSFGWITAAEYARFCDVYRQDVLRWGGFYLMRDILELRMTMAAARAAAENPAHRDQARLRLRCIRGDEGPRQWPGWVPLP</sequence>
<gene>
    <name evidence="2" type="ORF">HGA07_24295</name>
</gene>
<dbReference type="AlphaFoldDB" id="A0A7X6RKJ7"/>
<comment type="caution">
    <text evidence="2">The sequence shown here is derived from an EMBL/GenBank/DDBJ whole genome shotgun (WGS) entry which is preliminary data.</text>
</comment>
<dbReference type="EMBL" id="JAAXPE010000033">
    <property type="protein sequence ID" value="NKY88729.1"/>
    <property type="molecule type" value="Genomic_DNA"/>
</dbReference>
<organism evidence="2 3">
    <name type="scientific">Nocardia veterana</name>
    <dbReference type="NCBI Taxonomy" id="132249"/>
    <lineage>
        <taxon>Bacteria</taxon>
        <taxon>Bacillati</taxon>
        <taxon>Actinomycetota</taxon>
        <taxon>Actinomycetes</taxon>
        <taxon>Mycobacteriales</taxon>
        <taxon>Nocardiaceae</taxon>
        <taxon>Nocardia</taxon>
    </lineage>
</organism>
<dbReference type="InterPro" id="IPR011009">
    <property type="entry name" value="Kinase-like_dom_sf"/>
</dbReference>
<keyword evidence="2" id="KW-0808">Transferase</keyword>
<protein>
    <submittedName>
        <fullName evidence="2">Phosphotransferase</fullName>
    </submittedName>
</protein>
<proteinExistence type="predicted"/>
<dbReference type="Pfam" id="PF01636">
    <property type="entry name" value="APH"/>
    <property type="match status" value="1"/>
</dbReference>
<name>A0A7X6RKJ7_9NOCA</name>
<dbReference type="SUPFAM" id="SSF56112">
    <property type="entry name" value="Protein kinase-like (PK-like)"/>
    <property type="match status" value="1"/>
</dbReference>
<dbReference type="Proteomes" id="UP000523447">
    <property type="component" value="Unassembled WGS sequence"/>
</dbReference>
<dbReference type="GO" id="GO:0016740">
    <property type="term" value="F:transferase activity"/>
    <property type="evidence" value="ECO:0007669"/>
    <property type="project" value="UniProtKB-KW"/>
</dbReference>
<accession>A0A7X6RKJ7</accession>
<keyword evidence="3" id="KW-1185">Reference proteome</keyword>
<feature type="domain" description="Aminoglycoside phosphotransferase" evidence="1">
    <location>
        <begin position="44"/>
        <end position="240"/>
    </location>
</feature>
<reference evidence="2 3" key="1">
    <citation type="submission" date="2020-04" db="EMBL/GenBank/DDBJ databases">
        <title>MicrobeNet Type strains.</title>
        <authorList>
            <person name="Nicholson A.C."/>
        </authorList>
    </citation>
    <scope>NUCLEOTIDE SEQUENCE [LARGE SCALE GENOMIC DNA]</scope>
    <source>
        <strain evidence="2 3">DSM 44445</strain>
    </source>
</reference>
<evidence type="ECO:0000313" key="2">
    <source>
        <dbReference type="EMBL" id="NKY88729.1"/>
    </source>
</evidence>
<evidence type="ECO:0000313" key="3">
    <source>
        <dbReference type="Proteomes" id="UP000523447"/>
    </source>
</evidence>
<dbReference type="InterPro" id="IPR002575">
    <property type="entry name" value="Aminoglycoside_PTrfase"/>
</dbReference>
<evidence type="ECO:0000259" key="1">
    <source>
        <dbReference type="Pfam" id="PF01636"/>
    </source>
</evidence>